<dbReference type="Gene3D" id="3.30.230.10">
    <property type="match status" value="1"/>
</dbReference>
<evidence type="ECO:0000313" key="6">
    <source>
        <dbReference type="EMBL" id="ADP96041.1"/>
    </source>
</evidence>
<dbReference type="SMART" id="SM00382">
    <property type="entry name" value="AAA"/>
    <property type="match status" value="1"/>
</dbReference>
<feature type="domain" description="MCM C-terminal AAA(+) ATPase" evidence="5">
    <location>
        <begin position="305"/>
        <end position="400"/>
    </location>
</feature>
<evidence type="ECO:0000256" key="4">
    <source>
        <dbReference type="SAM" id="MobiDB-lite"/>
    </source>
</evidence>
<dbReference type="PRINTS" id="PR01657">
    <property type="entry name" value="MCMFAMILY"/>
</dbReference>
<organism evidence="6 7">
    <name type="scientific">Marinobacter adhaerens (strain DSM 23420 / HP15)</name>
    <dbReference type="NCBI Taxonomy" id="225937"/>
    <lineage>
        <taxon>Bacteria</taxon>
        <taxon>Pseudomonadati</taxon>
        <taxon>Pseudomonadota</taxon>
        <taxon>Gammaproteobacteria</taxon>
        <taxon>Pseudomonadales</taxon>
        <taxon>Marinobacteraceae</taxon>
        <taxon>Marinobacter</taxon>
    </lineage>
</organism>
<gene>
    <name evidence="6" type="ordered locus">HP15_277</name>
</gene>
<dbReference type="InterPro" id="IPR045006">
    <property type="entry name" value="CHLI-like"/>
</dbReference>
<dbReference type="InterPro" id="IPR025158">
    <property type="entry name" value="Mg_chelat-rel_C"/>
</dbReference>
<evidence type="ECO:0000313" key="7">
    <source>
        <dbReference type="Proteomes" id="UP000007077"/>
    </source>
</evidence>
<reference evidence="6 7" key="1">
    <citation type="journal article" date="2010" name="Stand. Genomic Sci.">
        <title>Complete genome sequence of Marinobacter adhaerens type strain (HP15), a diatom-interacting marine microorganism.</title>
        <authorList>
            <person name="Gardes A."/>
            <person name="Kaeppel E."/>
            <person name="Shehzad A."/>
            <person name="Seebah S."/>
            <person name="Teeling H."/>
            <person name="Yarza P."/>
            <person name="Glockner F.O."/>
            <person name="Grossart H.P."/>
            <person name="Ullrich M.S."/>
        </authorList>
    </citation>
    <scope>NUCLEOTIDE SEQUENCE [LARGE SCALE GENOMIC DNA]</scope>
    <source>
        <strain evidence="7">DSM 23420 / HP15</strain>
    </source>
</reference>
<evidence type="ECO:0000256" key="2">
    <source>
        <dbReference type="ARBA" id="ARBA00022741"/>
    </source>
</evidence>
<dbReference type="SUPFAM" id="SSF52540">
    <property type="entry name" value="P-loop containing nucleoside triphosphate hydrolases"/>
    <property type="match status" value="1"/>
</dbReference>
<dbReference type="Pfam" id="PF13335">
    <property type="entry name" value="Mg_chelatase_C"/>
    <property type="match status" value="1"/>
</dbReference>
<dbReference type="eggNOG" id="COG0606">
    <property type="taxonomic scope" value="Bacteria"/>
</dbReference>
<dbReference type="InterPro" id="IPR020568">
    <property type="entry name" value="Ribosomal_Su5_D2-typ_SF"/>
</dbReference>
<dbReference type="EMBL" id="CP001978">
    <property type="protein sequence ID" value="ADP96041.1"/>
    <property type="molecule type" value="Genomic_DNA"/>
</dbReference>
<reference evidence="7" key="2">
    <citation type="submission" date="2010-02" db="EMBL/GenBank/DDBJ databases">
        <title>Complete genome sequence of Marinobacter adhaerens type strain (HP15).</title>
        <authorList>
            <person name="Gaerdes A.A.M."/>
            <person name="Kaeppel E."/>
            <person name="Shezad A."/>
            <person name="Seebah S."/>
            <person name="Teeling H."/>
            <person name="Yarza P."/>
            <person name="Gloeckner F.O."/>
            <person name="Ullrich M.S."/>
        </authorList>
    </citation>
    <scope>NUCLEOTIDE SEQUENCE [LARGE SCALE GENOMIC DNA]</scope>
    <source>
        <strain evidence="7">DSM 23420 / HP15</strain>
    </source>
</reference>
<dbReference type="STRING" id="225937.HP15_277"/>
<dbReference type="KEGG" id="mad:HP15_277"/>
<dbReference type="PROSITE" id="PS50051">
    <property type="entry name" value="MCM_2"/>
    <property type="match status" value="1"/>
</dbReference>
<dbReference type="NCBIfam" id="NF007365">
    <property type="entry name" value="PRK09862.1"/>
    <property type="match status" value="1"/>
</dbReference>
<dbReference type="Gene3D" id="3.40.50.300">
    <property type="entry name" value="P-loop containing nucleotide triphosphate hydrolases"/>
    <property type="match status" value="1"/>
</dbReference>
<dbReference type="InterPro" id="IPR003593">
    <property type="entry name" value="AAA+_ATPase"/>
</dbReference>
<dbReference type="InterPro" id="IPR004482">
    <property type="entry name" value="Mg_chelat-rel"/>
</dbReference>
<name>E4PKZ9_MARAH</name>
<proteinExistence type="inferred from homology"/>
<dbReference type="InterPro" id="IPR000523">
    <property type="entry name" value="Mg_chelatse_chII-like_cat_dom"/>
</dbReference>
<dbReference type="Pfam" id="PF13541">
    <property type="entry name" value="ChlI"/>
    <property type="match status" value="1"/>
</dbReference>
<dbReference type="Pfam" id="PF01078">
    <property type="entry name" value="Mg_chelatase"/>
    <property type="match status" value="1"/>
</dbReference>
<dbReference type="PANTHER" id="PTHR32039">
    <property type="entry name" value="MAGNESIUM-CHELATASE SUBUNIT CHLI"/>
    <property type="match status" value="1"/>
</dbReference>
<accession>E4PKZ9</accession>
<dbReference type="AlphaFoldDB" id="E4PKZ9"/>
<evidence type="ECO:0000256" key="3">
    <source>
        <dbReference type="ARBA" id="ARBA00022840"/>
    </source>
</evidence>
<dbReference type="InterPro" id="IPR001208">
    <property type="entry name" value="MCM_dom"/>
</dbReference>
<dbReference type="InterPro" id="IPR027417">
    <property type="entry name" value="P-loop_NTPase"/>
</dbReference>
<dbReference type="SUPFAM" id="SSF54211">
    <property type="entry name" value="Ribosomal protein S5 domain 2-like"/>
    <property type="match status" value="1"/>
</dbReference>
<evidence type="ECO:0000256" key="1">
    <source>
        <dbReference type="ARBA" id="ARBA00006354"/>
    </source>
</evidence>
<dbReference type="InterPro" id="IPR014721">
    <property type="entry name" value="Ribsml_uS5_D2-typ_fold_subgr"/>
</dbReference>
<sequence length="524" mass="55651">MPGKQFRLLPWMVVMLAIVHSRAAIGVSAPAVTVEVHLSGGLPALSIVGLPETGVRESKERVRSALLNAGFEFPARRITINLAPADLPKEGGRFDLPIALGILAASGQIPVDSLSDCEFVGELSLDGALRPLKGVLPAVLAAREDGRALLVPHANSEEAALASQGDLLAAGHLLTVCEYLSGRARLVPVPSSPLDEAPGGNREVPDLSDVRGQQVPRRTLEVAAAGGHNLLFFGPPGTGKSMLASRLPGILPGLDDAAAMEVASVHSVAGLPVRAGGWRQPPFRSPHHTASAVALVGGGSSPRPGEISLAHRGVLFLDELPEFERRVLEVLREPMETGEISISRAARQVNFPARFQVVGAMNPCPCGYSGHPSIECQCTPQQVTRYRSKISGPLLDRFDLHVEVPVQGGDVLMRQGGDGEDSATVRERVRAARARQSERGCLNAALSGRELQAACRLDAQGEQLLTGAMEKLGLSARALHRILRVARTLADLQGCEELRQSHLVEALGYRQLDRQQGRNSVVSA</sequence>
<dbReference type="PANTHER" id="PTHR32039:SF7">
    <property type="entry name" value="COMPETENCE PROTEIN COMM"/>
    <property type="match status" value="1"/>
</dbReference>
<feature type="region of interest" description="Disordered" evidence="4">
    <location>
        <begin position="191"/>
        <end position="212"/>
    </location>
</feature>
<dbReference type="PATRIC" id="fig|225937.3.peg.270"/>
<protein>
    <submittedName>
        <fullName evidence="6">Mg-chelatase subunits D/I family, ComM subfamily protein</fullName>
    </submittedName>
</protein>
<dbReference type="GO" id="GO:0005524">
    <property type="term" value="F:ATP binding"/>
    <property type="evidence" value="ECO:0007669"/>
    <property type="project" value="UniProtKB-KW"/>
</dbReference>
<comment type="similarity">
    <text evidence="1">Belongs to the Mg-chelatase subunits D/I family. ComM subfamily.</text>
</comment>
<keyword evidence="3" id="KW-0067">ATP-binding</keyword>
<keyword evidence="2" id="KW-0547">Nucleotide-binding</keyword>
<dbReference type="GO" id="GO:0003677">
    <property type="term" value="F:DNA binding"/>
    <property type="evidence" value="ECO:0007669"/>
    <property type="project" value="InterPro"/>
</dbReference>
<dbReference type="NCBIfam" id="TIGR00368">
    <property type="entry name" value="YifB family Mg chelatase-like AAA ATPase"/>
    <property type="match status" value="1"/>
</dbReference>
<evidence type="ECO:0000259" key="5">
    <source>
        <dbReference type="PROSITE" id="PS50051"/>
    </source>
</evidence>
<dbReference type="HOGENOM" id="CLU_026145_1_1_6"/>
<dbReference type="Proteomes" id="UP000007077">
    <property type="component" value="Chromosome"/>
</dbReference>